<dbReference type="PANTHER" id="PTHR36456:SF1">
    <property type="entry name" value="UPF0232 PROTEIN SCO3875"/>
    <property type="match status" value="1"/>
</dbReference>
<comment type="caution">
    <text evidence="2">The sequence shown here is derived from an EMBL/GenBank/DDBJ whole genome shotgun (WGS) entry which is preliminary data.</text>
</comment>
<dbReference type="RefSeq" id="WP_033513302.1">
    <property type="nucleotide sequence ID" value="NZ_JDUO01000013.1"/>
</dbReference>
<dbReference type="OrthoDB" id="5516926at2"/>
<dbReference type="eggNOG" id="COG5512">
    <property type="taxonomic scope" value="Bacteria"/>
</dbReference>
<gene>
    <name evidence="2" type="ORF">BMON_1247</name>
</gene>
<name>A0A087C1K1_9BIFI</name>
<dbReference type="InterPro" id="IPR007922">
    <property type="entry name" value="DciA-like"/>
</dbReference>
<dbReference type="GeneID" id="93094923"/>
<protein>
    <submittedName>
        <fullName evidence="2">Zn-ribbon-containing RNA-binding protein</fullName>
    </submittedName>
</protein>
<feature type="region of interest" description="Disordered" evidence="1">
    <location>
        <begin position="144"/>
        <end position="168"/>
    </location>
</feature>
<evidence type="ECO:0000313" key="3">
    <source>
        <dbReference type="Proteomes" id="UP000029082"/>
    </source>
</evidence>
<feature type="compositionally biased region" description="Polar residues" evidence="1">
    <location>
        <begin position="158"/>
        <end position="168"/>
    </location>
</feature>
<reference evidence="2 3" key="1">
    <citation type="submission" date="2014-03" db="EMBL/GenBank/DDBJ databases">
        <title>Genomics of Bifidobacteria.</title>
        <authorList>
            <person name="Ventura M."/>
            <person name="Milani C."/>
            <person name="Lugli G.A."/>
        </authorList>
    </citation>
    <scope>NUCLEOTIDE SEQUENCE [LARGE SCALE GENOMIC DNA]</scope>
    <source>
        <strain evidence="2 3">DSM 21395</strain>
    </source>
</reference>
<dbReference type="EMBL" id="JGZE01000009">
    <property type="protein sequence ID" value="KFI77151.1"/>
    <property type="molecule type" value="Genomic_DNA"/>
</dbReference>
<accession>A0A087C1K1</accession>
<dbReference type="Pfam" id="PF05258">
    <property type="entry name" value="DciA"/>
    <property type="match status" value="1"/>
</dbReference>
<organism evidence="2 3">
    <name type="scientific">Bifidobacterium mongoliense DSM 21395</name>
    <dbReference type="NCBI Taxonomy" id="1437603"/>
    <lineage>
        <taxon>Bacteria</taxon>
        <taxon>Bacillati</taxon>
        <taxon>Actinomycetota</taxon>
        <taxon>Actinomycetes</taxon>
        <taxon>Bifidobacteriales</taxon>
        <taxon>Bifidobacteriaceae</taxon>
        <taxon>Bifidobacterium</taxon>
    </lineage>
</organism>
<proteinExistence type="predicted"/>
<sequence length="168" mass="18713">MTPPIVVTLHLDQRKLPAEVFQRLAARSGVFRDHKQREQDAWESFGKPGRDPDHLGSVLAAMALTGNWAPNLELAKLRNHWDQVVGGAIAMHSTVVGCDEGVLTIRAESTVWATQLTYLIPQLTHTIRERLSSLDIREIRVAGPGSQRFSGGRKPRNTNDSRYPGSQR</sequence>
<evidence type="ECO:0000256" key="1">
    <source>
        <dbReference type="SAM" id="MobiDB-lite"/>
    </source>
</evidence>
<dbReference type="Proteomes" id="UP000029082">
    <property type="component" value="Unassembled WGS sequence"/>
</dbReference>
<keyword evidence="3" id="KW-1185">Reference proteome</keyword>
<dbReference type="PANTHER" id="PTHR36456">
    <property type="entry name" value="UPF0232 PROTEIN SCO3875"/>
    <property type="match status" value="1"/>
</dbReference>
<dbReference type="AlphaFoldDB" id="A0A087C1K1"/>
<dbReference type="STRING" id="1437603.GCA_000771525_00382"/>
<evidence type="ECO:0000313" key="2">
    <source>
        <dbReference type="EMBL" id="KFI77151.1"/>
    </source>
</evidence>